<name>A0AAV2GJA8_9ROSI</name>
<evidence type="ECO:0000256" key="7">
    <source>
        <dbReference type="ARBA" id="ARBA00022729"/>
    </source>
</evidence>
<keyword evidence="10 11" id="KW-0326">Glycosidase</keyword>
<dbReference type="InterPro" id="IPR001944">
    <property type="entry name" value="Glycoside_Hdrlase_35"/>
</dbReference>
<keyword evidence="5" id="KW-0052">Apoplast</keyword>
<dbReference type="Pfam" id="PF02140">
    <property type="entry name" value="SUEL_Lectin"/>
    <property type="match status" value="1"/>
</dbReference>
<dbReference type="CDD" id="cd22842">
    <property type="entry name" value="Gal_Rha_Lectin_BGal"/>
    <property type="match status" value="1"/>
</dbReference>
<feature type="domain" description="SUEL-type lectin" evidence="14">
    <location>
        <begin position="742"/>
        <end position="834"/>
    </location>
</feature>
<comment type="catalytic activity">
    <reaction evidence="1 11">
        <text>Hydrolysis of terminal non-reducing beta-D-galactose residues in beta-D-galactosides.</text>
        <dbReference type="EC" id="3.2.1.23"/>
    </reaction>
</comment>
<evidence type="ECO:0000256" key="2">
    <source>
        <dbReference type="ARBA" id="ARBA00004271"/>
    </source>
</evidence>
<dbReference type="Gene3D" id="2.60.120.740">
    <property type="match status" value="1"/>
</dbReference>
<evidence type="ECO:0000313" key="15">
    <source>
        <dbReference type="EMBL" id="CAL1409933.1"/>
    </source>
</evidence>
<evidence type="ECO:0000256" key="10">
    <source>
        <dbReference type="ARBA" id="ARBA00023295"/>
    </source>
</evidence>
<reference evidence="15 16" key="1">
    <citation type="submission" date="2024-04" db="EMBL/GenBank/DDBJ databases">
        <authorList>
            <person name="Fracassetti M."/>
        </authorList>
    </citation>
    <scope>NUCLEOTIDE SEQUENCE [LARGE SCALE GENOMIC DNA]</scope>
</reference>
<keyword evidence="9" id="KW-0325">Glycoprotein</keyword>
<dbReference type="InterPro" id="IPR019801">
    <property type="entry name" value="Glyco_hydro_35_CS"/>
</dbReference>
<organism evidence="15 16">
    <name type="scientific">Linum trigynum</name>
    <dbReference type="NCBI Taxonomy" id="586398"/>
    <lineage>
        <taxon>Eukaryota</taxon>
        <taxon>Viridiplantae</taxon>
        <taxon>Streptophyta</taxon>
        <taxon>Embryophyta</taxon>
        <taxon>Tracheophyta</taxon>
        <taxon>Spermatophyta</taxon>
        <taxon>Magnoliopsida</taxon>
        <taxon>eudicotyledons</taxon>
        <taxon>Gunneridae</taxon>
        <taxon>Pentapetalae</taxon>
        <taxon>rosids</taxon>
        <taxon>fabids</taxon>
        <taxon>Malpighiales</taxon>
        <taxon>Linaceae</taxon>
        <taxon>Linum</taxon>
    </lineage>
</organism>
<dbReference type="InterPro" id="IPR048913">
    <property type="entry name" value="BetaGal_gal-bd"/>
</dbReference>
<dbReference type="EC" id="3.2.1.23" evidence="4 11"/>
<dbReference type="SUPFAM" id="SSF49785">
    <property type="entry name" value="Galactose-binding domain-like"/>
    <property type="match status" value="2"/>
</dbReference>
<dbReference type="Proteomes" id="UP001497516">
    <property type="component" value="Chromosome 9"/>
</dbReference>
<keyword evidence="8 11" id="KW-0378">Hydrolase</keyword>
<dbReference type="InterPro" id="IPR031330">
    <property type="entry name" value="Gly_Hdrlase_35_cat"/>
</dbReference>
<feature type="chain" id="PRO_5043460963" description="Beta-galactosidase" evidence="13">
    <location>
        <begin position="16"/>
        <end position="834"/>
    </location>
</feature>
<dbReference type="PROSITE" id="PS01182">
    <property type="entry name" value="GLYCOSYL_HYDROL_F35"/>
    <property type="match status" value="1"/>
</dbReference>
<evidence type="ECO:0000256" key="5">
    <source>
        <dbReference type="ARBA" id="ARBA00022523"/>
    </source>
</evidence>
<gene>
    <name evidence="15" type="ORF">LTRI10_LOCUS49390</name>
</gene>
<evidence type="ECO:0000256" key="4">
    <source>
        <dbReference type="ARBA" id="ARBA00012756"/>
    </source>
</evidence>
<protein>
    <recommendedName>
        <fullName evidence="4 11">Beta-galactosidase</fullName>
        <ecNumber evidence="4 11">3.2.1.23</ecNumber>
    </recommendedName>
</protein>
<dbReference type="Gene3D" id="2.60.120.260">
    <property type="entry name" value="Galactose-binding domain-like"/>
    <property type="match status" value="1"/>
</dbReference>
<evidence type="ECO:0000256" key="8">
    <source>
        <dbReference type="ARBA" id="ARBA00022801"/>
    </source>
</evidence>
<evidence type="ECO:0000256" key="3">
    <source>
        <dbReference type="ARBA" id="ARBA00009809"/>
    </source>
</evidence>
<comment type="similarity">
    <text evidence="3 12">Belongs to the glycosyl hydrolase 35 family.</text>
</comment>
<comment type="subcellular location">
    <subcellularLocation>
        <location evidence="2">Secreted</location>
        <location evidence="2">Extracellular space</location>
        <location evidence="2">Apoplast</location>
    </subcellularLocation>
</comment>
<feature type="signal peptide" evidence="13">
    <location>
        <begin position="1"/>
        <end position="15"/>
    </location>
</feature>
<dbReference type="EMBL" id="OZ034822">
    <property type="protein sequence ID" value="CAL1409933.1"/>
    <property type="molecule type" value="Genomic_DNA"/>
</dbReference>
<dbReference type="PRINTS" id="PR00742">
    <property type="entry name" value="GLHYDRLASE35"/>
</dbReference>
<dbReference type="FunFam" id="3.20.20.80:FF:000098">
    <property type="entry name" value="Beta-galactosidase"/>
    <property type="match status" value="1"/>
</dbReference>
<dbReference type="Pfam" id="PF17834">
    <property type="entry name" value="GHD"/>
    <property type="match status" value="1"/>
</dbReference>
<evidence type="ECO:0000259" key="14">
    <source>
        <dbReference type="PROSITE" id="PS50228"/>
    </source>
</evidence>
<sequence>MMVTVVRLLVNSVVALLMVAAAASAAAAGGEVTYDGRSLMIGGQRKILFSGSIHYPRSTPEMWPSLISKAREGGIDVIATYIFWNLHEPQSGQYDFNGGLDVVGFIKEVQAQGLYVFLRIGPFIEAERSYGGLPVWLRDIPGIVFRSNNDPYKVYMQNFTTKIVTMLQSQNLFASQGGPIILAQVENEYGNVEEAYGEEGKSYLRWIAELVVGLNTGVPWVMCKQDDAPEPLINSCNGKKCGETFVGPNSPNKPSIWTENWTTRYQAFGEDAVVRSATDIAFHTLLFILAKNGSFINYYMYHGGTNFGRSASAFVTTNYYDQAPIDEYGMERQPKWGHLKELHAAVKSSAAPLLSGVQVNFPVGPNQWAYVYYEDGGTGQCAVAFLVNPEKHGTPVPVTFQNGSYVLPPKSISILPDCKNVVFNTATVSAQSNSRTMSRSKIFDRPELWEEYKEAVPRYDDTTSVRSQKLLDHISTTKDASDYLWYTFRYDNQRISNGGLLNVTSLGHALHVFVNGQRVGSAHGSHEKPGFNLVAQLPQGANSAGTTNVTLLSVTVGLQDSGAFLEKKAAGPIKVVIRDQNDVVHDFRKHPWGYQVGMVGEKLQVFTEQGARQVQWRSFSNGFNPITWYKTVFDAPLEDAPIALNLGSMGKGEAWINGQSIGRFWASYHTPKGSSQTWYHVPRSWIKPSGNLLVVLEEEGGNPLNVSLDTATSTAFSQLCTHVAAGVDSPDRVPSEKSRRTNTTGRLMRLKCPKKTRISKIAFASYGTPMGSCSGEKVSSEYLEGACHSKNSMATLEKECLGKERCWTLVSNEQFNDDPCPHTPKSLLVVAECT</sequence>
<dbReference type="Pfam" id="PF21467">
    <property type="entry name" value="BetaGal_gal-bd"/>
    <property type="match status" value="1"/>
</dbReference>
<keyword evidence="7 13" id="KW-0732">Signal</keyword>
<evidence type="ECO:0000256" key="12">
    <source>
        <dbReference type="RuleBase" id="RU003679"/>
    </source>
</evidence>
<dbReference type="PANTHER" id="PTHR23421">
    <property type="entry name" value="BETA-GALACTOSIDASE RELATED"/>
    <property type="match status" value="1"/>
</dbReference>
<dbReference type="GO" id="GO:0048046">
    <property type="term" value="C:apoplast"/>
    <property type="evidence" value="ECO:0007669"/>
    <property type="project" value="UniProtKB-SubCell"/>
</dbReference>
<dbReference type="AlphaFoldDB" id="A0AAV2GJA8"/>
<keyword evidence="16" id="KW-1185">Reference proteome</keyword>
<evidence type="ECO:0000313" key="16">
    <source>
        <dbReference type="Proteomes" id="UP001497516"/>
    </source>
</evidence>
<evidence type="ECO:0000256" key="1">
    <source>
        <dbReference type="ARBA" id="ARBA00001412"/>
    </source>
</evidence>
<keyword evidence="6" id="KW-0964">Secreted</keyword>
<dbReference type="GO" id="GO:0005975">
    <property type="term" value="P:carbohydrate metabolic process"/>
    <property type="evidence" value="ECO:0007669"/>
    <property type="project" value="InterPro"/>
</dbReference>
<dbReference type="GO" id="GO:0030246">
    <property type="term" value="F:carbohydrate binding"/>
    <property type="evidence" value="ECO:0007669"/>
    <property type="project" value="InterPro"/>
</dbReference>
<dbReference type="InterPro" id="IPR000922">
    <property type="entry name" value="Lectin_gal-bd_dom"/>
</dbReference>
<evidence type="ECO:0000256" key="6">
    <source>
        <dbReference type="ARBA" id="ARBA00022525"/>
    </source>
</evidence>
<dbReference type="GO" id="GO:0004565">
    <property type="term" value="F:beta-galactosidase activity"/>
    <property type="evidence" value="ECO:0007669"/>
    <property type="project" value="UniProtKB-EC"/>
</dbReference>
<dbReference type="InterPro" id="IPR043159">
    <property type="entry name" value="Lectin_gal-bd_sf"/>
</dbReference>
<proteinExistence type="inferred from homology"/>
<dbReference type="FunFam" id="2.60.120.260:FF:000050">
    <property type="entry name" value="Beta-galactosidase"/>
    <property type="match status" value="1"/>
</dbReference>
<dbReference type="SUPFAM" id="SSF51445">
    <property type="entry name" value="(Trans)glycosidases"/>
    <property type="match status" value="1"/>
</dbReference>
<accession>A0AAV2GJA8</accession>
<dbReference type="Gene3D" id="3.20.20.80">
    <property type="entry name" value="Glycosidases"/>
    <property type="match status" value="1"/>
</dbReference>
<evidence type="ECO:0000256" key="13">
    <source>
        <dbReference type="SAM" id="SignalP"/>
    </source>
</evidence>
<evidence type="ECO:0000256" key="11">
    <source>
        <dbReference type="RuleBase" id="RU000675"/>
    </source>
</evidence>
<dbReference type="InterPro" id="IPR008979">
    <property type="entry name" value="Galactose-bd-like_sf"/>
</dbReference>
<dbReference type="PROSITE" id="PS50228">
    <property type="entry name" value="SUEL_LECTIN"/>
    <property type="match status" value="1"/>
</dbReference>
<dbReference type="InterPro" id="IPR041392">
    <property type="entry name" value="GHD"/>
</dbReference>
<dbReference type="Pfam" id="PF01301">
    <property type="entry name" value="Glyco_hydro_35"/>
    <property type="match status" value="1"/>
</dbReference>
<evidence type="ECO:0000256" key="9">
    <source>
        <dbReference type="ARBA" id="ARBA00023180"/>
    </source>
</evidence>
<dbReference type="InterPro" id="IPR017853">
    <property type="entry name" value="GH"/>
</dbReference>